<evidence type="ECO:0000313" key="11">
    <source>
        <dbReference type="EMBL" id="EPF20145.1"/>
    </source>
</evidence>
<comment type="caution">
    <text evidence="11">The sequence shown here is derived from an EMBL/GenBank/DDBJ whole genome shotgun (WGS) entry which is preliminary data.</text>
</comment>
<evidence type="ECO:0000259" key="9">
    <source>
        <dbReference type="Pfam" id="PF13953"/>
    </source>
</evidence>
<keyword evidence="4" id="KW-1134">Transmembrane beta strand</keyword>
<dbReference type="Gene3D" id="2.60.40.2610">
    <property type="entry name" value="Outer membrane usher protein FimD, plug domain"/>
    <property type="match status" value="1"/>
</dbReference>
<keyword evidence="3" id="KW-0813">Transport</keyword>
<evidence type="ECO:0000256" key="8">
    <source>
        <dbReference type="ARBA" id="ARBA00023237"/>
    </source>
</evidence>
<dbReference type="InterPro" id="IPR043142">
    <property type="entry name" value="PapC-like_C_sf"/>
</dbReference>
<proteinExistence type="inferred from homology"/>
<dbReference type="Pfam" id="PF13954">
    <property type="entry name" value="PapC_N"/>
    <property type="match status" value="1"/>
</dbReference>
<dbReference type="InterPro" id="IPR000015">
    <property type="entry name" value="Fimb_usher"/>
</dbReference>
<dbReference type="GO" id="GO:0009297">
    <property type="term" value="P:pilus assembly"/>
    <property type="evidence" value="ECO:0007669"/>
    <property type="project" value="InterPro"/>
</dbReference>
<comment type="subcellular location">
    <subcellularLocation>
        <location evidence="1">Cell outer membrane</location>
        <topology evidence="1">Multi-pass membrane protein</topology>
    </subcellularLocation>
</comment>
<dbReference type="InterPro" id="IPR042186">
    <property type="entry name" value="FimD_plug_dom"/>
</dbReference>
<dbReference type="RefSeq" id="WP_016535084.1">
    <property type="nucleotide sequence ID" value="NZ_KE161030.1"/>
</dbReference>
<evidence type="ECO:0000256" key="4">
    <source>
        <dbReference type="ARBA" id="ARBA00022452"/>
    </source>
</evidence>
<dbReference type="GO" id="GO:0015473">
    <property type="term" value="F:fimbrial usher porin activity"/>
    <property type="evidence" value="ECO:0007669"/>
    <property type="project" value="InterPro"/>
</dbReference>
<dbReference type="PANTHER" id="PTHR30451">
    <property type="entry name" value="OUTER MEMBRANE USHER PROTEIN"/>
    <property type="match status" value="1"/>
</dbReference>
<dbReference type="STRING" id="566551.HMPREF0201_00745"/>
<evidence type="ECO:0000256" key="3">
    <source>
        <dbReference type="ARBA" id="ARBA00022448"/>
    </source>
</evidence>
<dbReference type="GO" id="GO:0009279">
    <property type="term" value="C:cell outer membrane"/>
    <property type="evidence" value="ECO:0007669"/>
    <property type="project" value="UniProtKB-SubCell"/>
</dbReference>
<dbReference type="InterPro" id="IPR025885">
    <property type="entry name" value="PapC_N"/>
</dbReference>
<evidence type="ECO:0000256" key="1">
    <source>
        <dbReference type="ARBA" id="ARBA00004571"/>
    </source>
</evidence>
<evidence type="ECO:0000313" key="12">
    <source>
        <dbReference type="Proteomes" id="UP000014585"/>
    </source>
</evidence>
<dbReference type="Proteomes" id="UP000014585">
    <property type="component" value="Unassembled WGS sequence"/>
</dbReference>
<dbReference type="PATRIC" id="fig|566551.4.peg.681"/>
<accession>S3J4L2</accession>
<protein>
    <submittedName>
        <fullName evidence="11">Putative outer membrane usher protein psac</fullName>
    </submittedName>
</protein>
<feature type="domain" description="PapC N-terminal" evidence="10">
    <location>
        <begin position="28"/>
        <end position="171"/>
    </location>
</feature>
<dbReference type="OrthoDB" id="6554712at2"/>
<dbReference type="InterPro" id="IPR025949">
    <property type="entry name" value="PapC-like_C"/>
</dbReference>
<feature type="domain" description="PapC-like C-terminal" evidence="9">
    <location>
        <begin position="742"/>
        <end position="809"/>
    </location>
</feature>
<evidence type="ECO:0000256" key="2">
    <source>
        <dbReference type="ARBA" id="ARBA00008064"/>
    </source>
</evidence>
<keyword evidence="8" id="KW-0998">Cell outer membrane</keyword>
<dbReference type="PANTHER" id="PTHR30451:SF9">
    <property type="entry name" value="F1 CAPSULE-ANCHORING PROTEIN"/>
    <property type="match status" value="1"/>
</dbReference>
<keyword evidence="6" id="KW-0732">Signal</keyword>
<dbReference type="Gene3D" id="3.10.20.410">
    <property type="match status" value="1"/>
</dbReference>
<name>S3J4L2_9ENTR</name>
<evidence type="ECO:0000259" key="10">
    <source>
        <dbReference type="Pfam" id="PF13954"/>
    </source>
</evidence>
<comment type="similarity">
    <text evidence="2">Belongs to the fimbrial export usher family.</text>
</comment>
<evidence type="ECO:0000256" key="6">
    <source>
        <dbReference type="ARBA" id="ARBA00022729"/>
    </source>
</evidence>
<dbReference type="Gene3D" id="2.60.40.3110">
    <property type="match status" value="1"/>
</dbReference>
<evidence type="ECO:0000256" key="5">
    <source>
        <dbReference type="ARBA" id="ARBA00022692"/>
    </source>
</evidence>
<organism evidence="11 12">
    <name type="scientific">Cedecea davisae DSM 4568</name>
    <dbReference type="NCBI Taxonomy" id="566551"/>
    <lineage>
        <taxon>Bacteria</taxon>
        <taxon>Pseudomonadati</taxon>
        <taxon>Pseudomonadota</taxon>
        <taxon>Gammaproteobacteria</taxon>
        <taxon>Enterobacterales</taxon>
        <taxon>Enterobacteriaceae</taxon>
        <taxon>Cedecea</taxon>
    </lineage>
</organism>
<dbReference type="InterPro" id="IPR037224">
    <property type="entry name" value="PapC_N_sf"/>
</dbReference>
<dbReference type="EMBL" id="ATDT01000004">
    <property type="protein sequence ID" value="EPF20145.1"/>
    <property type="molecule type" value="Genomic_DNA"/>
</dbReference>
<dbReference type="Pfam" id="PF13953">
    <property type="entry name" value="PapC_C"/>
    <property type="match status" value="1"/>
</dbReference>
<dbReference type="SUPFAM" id="SSF141729">
    <property type="entry name" value="FimD N-terminal domain-like"/>
    <property type="match status" value="1"/>
</dbReference>
<keyword evidence="7" id="KW-0472">Membrane</keyword>
<gene>
    <name evidence="11" type="ORF">HMPREF0201_00745</name>
</gene>
<dbReference type="AlphaFoldDB" id="S3J4L2"/>
<sequence length="824" mass="88931">MMPLIPVRYFALTLMLSPFYCDAQRWEFDASQLGLSDASLAVFNQGGQLPGSYRVDVLLNGEIVDTRNILFRKLAGEPENAGLVPCLSIGLLNQYGIRVEDYPRLTPSSSDTSQCSHLNAVPGVEATFSFSSQQLLLTVPQAVMRQVSGELAPREQWNDGLDALLLNYQASMSHTSYRGSRRQRMDSPFILLEPGLNIGPWRLRHSTSWQKNAGQGGRWETAYTFAERGLYGMKSRLTLGARFTPYEVFDSVPFRGVMLGTDDEMVPFSERRFSPVVSGVARSLARVVVRQQGYTLYDATVAPGPFRLGNLRPLSGGGDLDVTVEESSGLAQHFIVSWQTPSIAVHSGYLKYNLMAGQYNPAGRVSGQTGIAQASAIYGLPLGATIYGGLQGAERFHALSLGVGVSLGSAGSFSLDTTHDRVRSKNASQGKQWRVRYSKSVDATHSSLALTWAWSPAAGYRTLSDALERRSVPRGGMISRAQLSFNQSLGALGYLSLSTRRIRYRQSEENDRSESIRYNTRIKDLSLSLDWTRSRWQGKVDRLLSIMFSIPLGNMSGAETMASGQMLSSTAGKETWMTGLSGQEMGHRLSWNVMQRFLPGNAGTWSQSHSTTSLGWRGSQGIMTANYSRSPQVTGLGASLSGSGVLTSGGWALGQPLNGTAALVGAPGAAEIPVGGWPGVKTDGRGYTVLSGLQPYQRNVISLDPARLPHEAEITRTDIPVVPTNGAIIPAVFATHIGKKALLGLTDSSGQAIPFGSVVTPEAQNNAGNGIVGENGKVYLSGLSGKGYLQIRWGLSARQSCRAAYRLPKVSGPAGIFSAWAKCL</sequence>
<dbReference type="Gene3D" id="2.60.40.2070">
    <property type="match status" value="1"/>
</dbReference>
<evidence type="ECO:0000256" key="7">
    <source>
        <dbReference type="ARBA" id="ARBA00023136"/>
    </source>
</evidence>
<keyword evidence="5" id="KW-0812">Transmembrane</keyword>
<dbReference type="Pfam" id="PF00577">
    <property type="entry name" value="Usher"/>
    <property type="match status" value="1"/>
</dbReference>
<reference evidence="11 12" key="1">
    <citation type="submission" date="2013-04" db="EMBL/GenBank/DDBJ databases">
        <authorList>
            <person name="Weinstock G."/>
            <person name="Sodergren E."/>
            <person name="Lobos E.A."/>
            <person name="Fulton L."/>
            <person name="Fulton R."/>
            <person name="Courtney L."/>
            <person name="Fronick C."/>
            <person name="O'Laughlin M."/>
            <person name="Godfrey J."/>
            <person name="Wilson R.M."/>
            <person name="Miner T."/>
            <person name="Farmer C."/>
            <person name="Delehaunty K."/>
            <person name="Cordes M."/>
            <person name="Minx P."/>
            <person name="Tomlinson C."/>
            <person name="Chen J."/>
            <person name="Wollam A."/>
            <person name="Pepin K.H."/>
            <person name="Palsikar V.B."/>
            <person name="Zhang X."/>
            <person name="Suruliraj S."/>
            <person name="Perna N.T."/>
            <person name="Plunkett G."/>
            <person name="Warren W."/>
            <person name="Mitreva M."/>
            <person name="Mardis E.R."/>
            <person name="Wilson R.K."/>
        </authorList>
    </citation>
    <scope>NUCLEOTIDE SEQUENCE [LARGE SCALE GENOMIC DNA]</scope>
    <source>
        <strain evidence="11 12">DSM 4568</strain>
    </source>
</reference>
<dbReference type="HOGENOM" id="CLU_009120_3_1_6"/>